<dbReference type="EMBL" id="CP136894">
    <property type="protein sequence ID" value="WOL07942.1"/>
    <property type="molecule type" value="Genomic_DNA"/>
</dbReference>
<sequence length="87" mass="9886">MRKPLQYLKSVFRDDYYIVRFQEPGKIEEFARSGTACGPSIYVIVKPCVISFGHACLLYLEKSDKMSPEETRQNGEETAEAPLLAQP</sequence>
<evidence type="ECO:0000256" key="1">
    <source>
        <dbReference type="SAM" id="MobiDB-lite"/>
    </source>
</evidence>
<gene>
    <name evidence="2" type="ORF">Cni_G16692</name>
</gene>
<dbReference type="AlphaFoldDB" id="A0AAQ3KGW9"/>
<dbReference type="Proteomes" id="UP001327560">
    <property type="component" value="Chromosome 5"/>
</dbReference>
<name>A0AAQ3KGW9_9LILI</name>
<evidence type="ECO:0000313" key="2">
    <source>
        <dbReference type="EMBL" id="WOL07942.1"/>
    </source>
</evidence>
<evidence type="ECO:0000313" key="3">
    <source>
        <dbReference type="Proteomes" id="UP001327560"/>
    </source>
</evidence>
<protein>
    <submittedName>
        <fullName evidence="2">Uncharacterized protein</fullName>
    </submittedName>
</protein>
<proteinExistence type="predicted"/>
<accession>A0AAQ3KGW9</accession>
<keyword evidence="3" id="KW-1185">Reference proteome</keyword>
<organism evidence="2 3">
    <name type="scientific">Canna indica</name>
    <name type="common">Indian-shot</name>
    <dbReference type="NCBI Taxonomy" id="4628"/>
    <lineage>
        <taxon>Eukaryota</taxon>
        <taxon>Viridiplantae</taxon>
        <taxon>Streptophyta</taxon>
        <taxon>Embryophyta</taxon>
        <taxon>Tracheophyta</taxon>
        <taxon>Spermatophyta</taxon>
        <taxon>Magnoliopsida</taxon>
        <taxon>Liliopsida</taxon>
        <taxon>Zingiberales</taxon>
        <taxon>Cannaceae</taxon>
        <taxon>Canna</taxon>
    </lineage>
</organism>
<feature type="region of interest" description="Disordered" evidence="1">
    <location>
        <begin position="67"/>
        <end position="87"/>
    </location>
</feature>
<reference evidence="2 3" key="1">
    <citation type="submission" date="2023-10" db="EMBL/GenBank/DDBJ databases">
        <title>Chromosome-scale genome assembly provides insights into flower coloration mechanisms of Canna indica.</title>
        <authorList>
            <person name="Li C."/>
        </authorList>
    </citation>
    <scope>NUCLEOTIDE SEQUENCE [LARGE SCALE GENOMIC DNA]</scope>
    <source>
        <tissue evidence="2">Flower</tissue>
    </source>
</reference>